<evidence type="ECO:0000259" key="8">
    <source>
        <dbReference type="Pfam" id="PF14824"/>
    </source>
</evidence>
<evidence type="ECO:0000313" key="10">
    <source>
        <dbReference type="Proteomes" id="UP001204798"/>
    </source>
</evidence>
<keyword evidence="4" id="KW-0520">NAD</keyword>
<evidence type="ECO:0000256" key="4">
    <source>
        <dbReference type="ARBA" id="ARBA00023027"/>
    </source>
</evidence>
<keyword evidence="10" id="KW-1185">Reference proteome</keyword>
<keyword evidence="3" id="KW-0560">Oxidoreductase</keyword>
<dbReference type="PANTHER" id="PTHR35330:SF1">
    <property type="entry name" value="SIROHEME BIOSYNTHESIS PROTEIN MET8"/>
    <property type="match status" value="1"/>
</dbReference>
<comment type="pathway">
    <text evidence="1">Porphyrin-containing compound metabolism; siroheme biosynthesis; sirohydrochlorin from precorrin-2: step 1/1.</text>
</comment>
<reference evidence="9 10" key="1">
    <citation type="submission" date="2022-08" db="EMBL/GenBank/DDBJ databases">
        <title>Bacterial and archaeal communities from various locations to study Microbial Dark Matter (Phase II).</title>
        <authorList>
            <person name="Stepanauskas R."/>
        </authorList>
    </citation>
    <scope>NUCLEOTIDE SEQUENCE [LARGE SCALE GENOMIC DNA]</scope>
    <source>
        <strain evidence="9 10">PD1</strain>
    </source>
</reference>
<evidence type="ECO:0000256" key="3">
    <source>
        <dbReference type="ARBA" id="ARBA00023002"/>
    </source>
</evidence>
<dbReference type="InterPro" id="IPR037115">
    <property type="entry name" value="Sirohaem_synt_dimer_dom_sf"/>
</dbReference>
<proteinExistence type="predicted"/>
<dbReference type="SUPFAM" id="SSF75615">
    <property type="entry name" value="Siroheme synthase middle domains-like"/>
    <property type="match status" value="1"/>
</dbReference>
<dbReference type="Gene3D" id="3.30.160.110">
    <property type="entry name" value="Siroheme synthase, domain 2"/>
    <property type="match status" value="1"/>
</dbReference>
<evidence type="ECO:0000256" key="5">
    <source>
        <dbReference type="ARBA" id="ARBA00023244"/>
    </source>
</evidence>
<keyword evidence="5" id="KW-0627">Porphyrin biosynthesis</keyword>
<dbReference type="EMBL" id="JANUCP010000004">
    <property type="protein sequence ID" value="MCS3920084.1"/>
    <property type="molecule type" value="Genomic_DNA"/>
</dbReference>
<evidence type="ECO:0000259" key="7">
    <source>
        <dbReference type="Pfam" id="PF10414"/>
    </source>
</evidence>
<dbReference type="PANTHER" id="PTHR35330">
    <property type="entry name" value="SIROHEME BIOSYNTHESIS PROTEIN MET8"/>
    <property type="match status" value="1"/>
</dbReference>
<evidence type="ECO:0000256" key="1">
    <source>
        <dbReference type="ARBA" id="ARBA00005010"/>
    </source>
</evidence>
<organism evidence="9 10">
    <name type="scientific">Candidatus Fervidibacter sacchari</name>
    <dbReference type="NCBI Taxonomy" id="1448929"/>
    <lineage>
        <taxon>Bacteria</taxon>
        <taxon>Candidatus Fervidibacterota</taxon>
        <taxon>Candidatus Fervidibacter</taxon>
    </lineage>
</organism>
<name>A0ABT2EQ43_9BACT</name>
<evidence type="ECO:0000256" key="2">
    <source>
        <dbReference type="ARBA" id="ARBA00012400"/>
    </source>
</evidence>
<protein>
    <recommendedName>
        <fullName evidence="2">precorrin-2 dehydrogenase</fullName>
        <ecNumber evidence="2">1.3.1.76</ecNumber>
    </recommendedName>
</protein>
<gene>
    <name evidence="9" type="ORF">M2350_002501</name>
</gene>
<dbReference type="InterPro" id="IPR028161">
    <property type="entry name" value="Met8-like"/>
</dbReference>
<comment type="caution">
    <text evidence="9">The sequence shown here is derived from an EMBL/GenBank/DDBJ whole genome shotgun (WGS) entry which is preliminary data.</text>
</comment>
<dbReference type="RefSeq" id="WP_259097550.1">
    <property type="nucleotide sequence ID" value="NZ_CP130454.1"/>
</dbReference>
<dbReference type="InterPro" id="IPR028281">
    <property type="entry name" value="Sirohaem_synthase_central"/>
</dbReference>
<dbReference type="Pfam" id="PF10414">
    <property type="entry name" value="CysG_dimeriser"/>
    <property type="match status" value="1"/>
</dbReference>
<dbReference type="InterPro" id="IPR019478">
    <property type="entry name" value="Sirohaem_synthase_dimer_dom"/>
</dbReference>
<evidence type="ECO:0000256" key="6">
    <source>
        <dbReference type="ARBA" id="ARBA00047561"/>
    </source>
</evidence>
<dbReference type="Pfam" id="PF13241">
    <property type="entry name" value="NAD_binding_7"/>
    <property type="match status" value="1"/>
</dbReference>
<dbReference type="InterPro" id="IPR006367">
    <property type="entry name" value="Sirohaem_synthase_N"/>
</dbReference>
<dbReference type="Gene3D" id="1.10.8.210">
    <property type="entry name" value="Sirohaem synthase, dimerisation domain"/>
    <property type="match status" value="1"/>
</dbReference>
<dbReference type="Gene3D" id="3.40.50.720">
    <property type="entry name" value="NAD(P)-binding Rossmann-like Domain"/>
    <property type="match status" value="1"/>
</dbReference>
<dbReference type="Proteomes" id="UP001204798">
    <property type="component" value="Unassembled WGS sequence"/>
</dbReference>
<feature type="domain" description="Siroheme synthase central" evidence="8">
    <location>
        <begin position="121"/>
        <end position="146"/>
    </location>
</feature>
<accession>A0ABT2EQ43</accession>
<dbReference type="Pfam" id="PF14824">
    <property type="entry name" value="Sirohm_synth_M"/>
    <property type="match status" value="1"/>
</dbReference>
<evidence type="ECO:0000313" key="9">
    <source>
        <dbReference type="EMBL" id="MCS3920084.1"/>
    </source>
</evidence>
<dbReference type="SUPFAM" id="SSF51735">
    <property type="entry name" value="NAD(P)-binding Rossmann-fold domains"/>
    <property type="match status" value="1"/>
</dbReference>
<comment type="catalytic activity">
    <reaction evidence="6">
        <text>precorrin-2 + NAD(+) = sirohydrochlorin + NADH + 2 H(+)</text>
        <dbReference type="Rhea" id="RHEA:15613"/>
        <dbReference type="ChEBI" id="CHEBI:15378"/>
        <dbReference type="ChEBI" id="CHEBI:57540"/>
        <dbReference type="ChEBI" id="CHEBI:57945"/>
        <dbReference type="ChEBI" id="CHEBI:58351"/>
        <dbReference type="ChEBI" id="CHEBI:58827"/>
        <dbReference type="EC" id="1.3.1.76"/>
    </reaction>
</comment>
<feature type="domain" description="Sirohaem synthase dimerisation" evidence="7">
    <location>
        <begin position="153"/>
        <end position="207"/>
    </location>
</feature>
<dbReference type="InterPro" id="IPR036291">
    <property type="entry name" value="NAD(P)-bd_dom_sf"/>
</dbReference>
<dbReference type="EC" id="1.3.1.76" evidence="2"/>
<sequence>MAENILPIALKVKGKKCVVVGGGEVAAQKVKQLMECGASVIVVSPDLCPELEKLAKDRSIQWLPKRYEPSVLDGAFLTFACTDDQKVNRQVFADCDARGILCNVVDVPELCHFYMPSILRRGDLVIAVSTSGNSPAFARRVRLFLESLIGDEFGSLVELLGELKDEMRSRLKTIEQRRQFVELVWESDVWQYLREGNWDAARDCLRQCLCAAMEIGASEHRTSDP</sequence>
<dbReference type="NCBIfam" id="TIGR01470">
    <property type="entry name" value="cysG_Nterm"/>
    <property type="match status" value="1"/>
</dbReference>